<gene>
    <name evidence="1" type="ORF">NCTC11647_01447</name>
</gene>
<dbReference type="Proteomes" id="UP000251647">
    <property type="component" value="Unassembled WGS sequence"/>
</dbReference>
<dbReference type="AlphaFoldDB" id="A0A2T3QPA3"/>
<evidence type="ECO:0000313" key="1">
    <source>
        <dbReference type="EMBL" id="SPY28358.1"/>
    </source>
</evidence>
<sequence length="821" mass="92003">MAKSPIASVKKATTPPPPSSNGAAVEQLDMVVVLDNPLGSAKATTTFNLKRLCHKQCDPSQELAIPCRRKMVKKFYKDIIQGMKDGMSHATLIRNIDVFIAYLRGSDTLNVDPFSEDGYKAMHDASWEKVVVATEAKKYIFQYEDGEQLGYKEGTAQSIKVKQDTILNKIGFDVGRLQSSLKQFKTDRRPTTVPYVPNEWQTMLRRLNYYFTNLATRLIAYKDANPTLPPPDVLKDVVIDVVDGKEITIDLKSTIRRGSISANSPFNQAMASGYLLFSYYTAFNTTTILDVRHPISIIKEERAGRTSRTVKVKGYKGRSNSEVRALFESLDESLHVVSNDANEDAGIVVTDIDKRDTNGIEDGVTFIEVLSTLSEIYSTEDFGRLFYIYTTNGVGLFDDHIIPLVAMNLGLYSSSRYGLADYFIKLFYDLYNGNTYPLYSVVNTPLRGKVVNKSLVEPTEAKSLTRRLRSMVFGAIQCLTDVELKGIIMPLEYGEPDDDGNIKVRFKYDDGRDGDFVVPVQYKEFLKKVESYSNAFNPIPTPKNADGTGKVSFKEPYLLPLGAKYNTTQWNTPKEVLGRNFLKDYGLGYDDFYLSLLSSRIRATTSNQEYSPEDNGFSAKEILQNSLETLMVSYLNGHPTENQRMASQGMNSLVRIASGQSRNDAVASLKTELGIPVLAYEEYKARNMPTNPNGVLCDGVARVSGKDGTHYGAKKFANKEIEGADVGDIPCYQYDLCVKCNSAELVDDVHAVYKLISFIDALEDAIHLFPERANVIESRVAAFYSKLDTLPESTREKAEEILDENGRYFMFEEHSSVMQYL</sequence>
<protein>
    <submittedName>
        <fullName evidence="1">Uncharacterized protein</fullName>
    </submittedName>
</protein>
<dbReference type="RefSeq" id="WP_005299119.1">
    <property type="nucleotide sequence ID" value="NZ_PYOG01000002.1"/>
</dbReference>
<dbReference type="OrthoDB" id="5825621at2"/>
<evidence type="ECO:0000313" key="2">
    <source>
        <dbReference type="Proteomes" id="UP000251647"/>
    </source>
</evidence>
<proteinExistence type="predicted"/>
<organism evidence="1 2">
    <name type="scientific">Photobacterium damselae</name>
    <dbReference type="NCBI Taxonomy" id="38293"/>
    <lineage>
        <taxon>Bacteria</taxon>
        <taxon>Pseudomonadati</taxon>
        <taxon>Pseudomonadota</taxon>
        <taxon>Gammaproteobacteria</taxon>
        <taxon>Vibrionales</taxon>
        <taxon>Vibrionaceae</taxon>
        <taxon>Photobacterium</taxon>
    </lineage>
</organism>
<reference evidence="1 2" key="1">
    <citation type="submission" date="2018-06" db="EMBL/GenBank/DDBJ databases">
        <authorList>
            <consortium name="Pathogen Informatics"/>
            <person name="Doyle S."/>
        </authorList>
    </citation>
    <scope>NUCLEOTIDE SEQUENCE [LARGE SCALE GENOMIC DNA]</scope>
    <source>
        <strain evidence="1 2">NCTC11647</strain>
    </source>
</reference>
<accession>A0A2T3QPA3</accession>
<name>A0A2T3QPA3_PHODM</name>
<dbReference type="EMBL" id="UATL01000001">
    <property type="protein sequence ID" value="SPY28358.1"/>
    <property type="molecule type" value="Genomic_DNA"/>
</dbReference>